<evidence type="ECO:0008006" key="4">
    <source>
        <dbReference type="Google" id="ProtNLM"/>
    </source>
</evidence>
<accession>A0A238TCC1</accession>
<evidence type="ECO:0000313" key="1">
    <source>
        <dbReference type="EMBL" id="SMQ12435.1"/>
    </source>
</evidence>
<protein>
    <recommendedName>
        <fullName evidence="4">Addiction module killer protein</fullName>
    </recommendedName>
</protein>
<reference evidence="2 3" key="2">
    <citation type="submission" date="2017-06" db="EMBL/GenBank/DDBJ databases">
        <authorList>
            <person name="Kim H.J."/>
            <person name="Triplett B.A."/>
        </authorList>
    </citation>
    <scope>NUCLEOTIDE SEQUENCE [LARGE SCALE GENOMIC DNA]</scope>
    <source>
        <strain evidence="2">Kingella_eburonensis</strain>
    </source>
</reference>
<dbReference type="RefSeq" id="WP_257874894.1">
    <property type="nucleotide sequence ID" value="NZ_FXUV02000014.1"/>
</dbReference>
<dbReference type="AlphaFoldDB" id="A0A238TCC1"/>
<evidence type="ECO:0000313" key="3">
    <source>
        <dbReference type="Proteomes" id="UP000215450"/>
    </source>
</evidence>
<evidence type="ECO:0000313" key="2">
    <source>
        <dbReference type="EMBL" id="SNB61857.1"/>
    </source>
</evidence>
<gene>
    <name evidence="2" type="ORF">KEBURONENSIS_00922</name>
    <name evidence="1" type="ORF">KEBURONENSIS_01335</name>
</gene>
<sequence>MYTVETTKIFDDWLRSLKDMRVKATIITRLERAENGNLGDHKTVGKGVSEMRIAYRYWQGLPPLLHDTRQYHYFYANRRR</sequence>
<keyword evidence="3" id="KW-1185">Reference proteome</keyword>
<dbReference type="PANTHER" id="PTHR41791">
    <property type="entry name" value="SSL7039 PROTEIN"/>
    <property type="match status" value="1"/>
</dbReference>
<proteinExistence type="predicted"/>
<organism evidence="2 3">
    <name type="scientific">Kingella negevensis</name>
    <dbReference type="NCBI Taxonomy" id="1522312"/>
    <lineage>
        <taxon>Bacteria</taxon>
        <taxon>Pseudomonadati</taxon>
        <taxon>Pseudomonadota</taxon>
        <taxon>Betaproteobacteria</taxon>
        <taxon>Neisseriales</taxon>
        <taxon>Neisseriaceae</taxon>
        <taxon>Kingella</taxon>
    </lineage>
</organism>
<dbReference type="PANTHER" id="PTHR41791:SF1">
    <property type="entry name" value="SSL7039 PROTEIN"/>
    <property type="match status" value="1"/>
</dbReference>
<dbReference type="Proteomes" id="UP000215450">
    <property type="component" value="Unassembled WGS sequence"/>
</dbReference>
<dbReference type="EMBL" id="FXUV01000021">
    <property type="protein sequence ID" value="SMQ12435.1"/>
    <property type="molecule type" value="Genomic_DNA"/>
</dbReference>
<dbReference type="InterPro" id="IPR014056">
    <property type="entry name" value="TypeIITA-like_toxin_pred"/>
</dbReference>
<dbReference type="EMBL" id="FXUV02000014">
    <property type="protein sequence ID" value="SNB61857.1"/>
    <property type="molecule type" value="Genomic_DNA"/>
</dbReference>
<name>A0A238TCC1_9NEIS</name>
<reference evidence="1" key="1">
    <citation type="submission" date="2017-05" db="EMBL/GenBank/DDBJ databases">
        <authorList>
            <person name="Song R."/>
            <person name="Chenine A.L."/>
            <person name="Ruprecht R.M."/>
        </authorList>
    </citation>
    <scope>NUCLEOTIDE SEQUENCE</scope>
    <source>
        <strain evidence="1">Kingella_eburonensis</strain>
    </source>
</reference>